<dbReference type="InterPro" id="IPR013512">
    <property type="entry name" value="DXP_reductoisomerase_N"/>
</dbReference>
<keyword evidence="2" id="KW-0560">Oxidoreductase</keyword>
<name>A0A9X9F3V5_BACCE</name>
<evidence type="ECO:0000313" key="2">
    <source>
        <dbReference type="EMBL" id="TKI94576.1"/>
    </source>
</evidence>
<organism evidence="2 3">
    <name type="scientific">Bacillus cereus</name>
    <dbReference type="NCBI Taxonomy" id="1396"/>
    <lineage>
        <taxon>Bacteria</taxon>
        <taxon>Bacillati</taxon>
        <taxon>Bacillota</taxon>
        <taxon>Bacilli</taxon>
        <taxon>Bacillales</taxon>
        <taxon>Bacillaceae</taxon>
        <taxon>Bacillus</taxon>
        <taxon>Bacillus cereus group</taxon>
    </lineage>
</organism>
<sequence length="109" mass="11503">MVKYISILGSTGSIGTSALDVVSAHPEHFKIVGLTANYNIDLLEQQIKTFQPRIVSVATKDLADTLRTRIPANTKITYGTDGLIAVATHPDSNLVLSSVVGASGLLPTI</sequence>
<dbReference type="Pfam" id="PF02670">
    <property type="entry name" value="DXP_reductoisom"/>
    <property type="match status" value="1"/>
</dbReference>
<dbReference type="SUPFAM" id="SSF51735">
    <property type="entry name" value="NAD(P)-binding Rossmann-fold domains"/>
    <property type="match status" value="1"/>
</dbReference>
<dbReference type="InterPro" id="IPR036291">
    <property type="entry name" value="NAD(P)-bd_dom_sf"/>
</dbReference>
<feature type="domain" description="1-deoxy-D-xylulose 5-phosphate reductoisomerase N-terminal" evidence="1">
    <location>
        <begin position="5"/>
        <end position="109"/>
    </location>
</feature>
<dbReference type="EC" id="1.1.1.267" evidence="2"/>
<protein>
    <submittedName>
        <fullName evidence="2">1-deoxy-D-xylulose-5-phosphate reductoisomerase</fullName>
        <ecNumber evidence="2">1.1.1.267</ecNumber>
    </submittedName>
</protein>
<evidence type="ECO:0000259" key="1">
    <source>
        <dbReference type="Pfam" id="PF02670"/>
    </source>
</evidence>
<dbReference type="GO" id="GO:0070402">
    <property type="term" value="F:NADPH binding"/>
    <property type="evidence" value="ECO:0007669"/>
    <property type="project" value="InterPro"/>
</dbReference>
<dbReference type="AlphaFoldDB" id="A0A9X9F3V5"/>
<accession>A0A9X9F3V5</accession>
<dbReference type="EMBL" id="SZOH01002502">
    <property type="protein sequence ID" value="TKI94576.1"/>
    <property type="molecule type" value="Genomic_DNA"/>
</dbReference>
<dbReference type="InterPro" id="IPR003821">
    <property type="entry name" value="DXP_reductoisomerase"/>
</dbReference>
<dbReference type="GO" id="GO:0030604">
    <property type="term" value="F:1-deoxy-D-xylulose-5-phosphate reductoisomerase activity"/>
    <property type="evidence" value="ECO:0007669"/>
    <property type="project" value="UniProtKB-EC"/>
</dbReference>
<dbReference type="PANTHER" id="PTHR30525:SF0">
    <property type="entry name" value="1-DEOXY-D-XYLULOSE 5-PHOSPHATE REDUCTOISOMERASE, CHLOROPLASTIC"/>
    <property type="match status" value="1"/>
</dbReference>
<dbReference type="GO" id="GO:0051484">
    <property type="term" value="P:isopentenyl diphosphate biosynthetic process, methylerythritol 4-phosphate pathway involved in terpenoid biosynthetic process"/>
    <property type="evidence" value="ECO:0007669"/>
    <property type="project" value="TreeGrafter"/>
</dbReference>
<dbReference type="Gene3D" id="3.40.50.720">
    <property type="entry name" value="NAD(P)-binding Rossmann-like Domain"/>
    <property type="match status" value="1"/>
</dbReference>
<evidence type="ECO:0000313" key="3">
    <source>
        <dbReference type="Proteomes" id="UP000308444"/>
    </source>
</evidence>
<comment type="caution">
    <text evidence="2">The sequence shown here is derived from an EMBL/GenBank/DDBJ whole genome shotgun (WGS) entry which is preliminary data.</text>
</comment>
<dbReference type="GO" id="GO:0030145">
    <property type="term" value="F:manganese ion binding"/>
    <property type="evidence" value="ECO:0007669"/>
    <property type="project" value="TreeGrafter"/>
</dbReference>
<dbReference type="Proteomes" id="UP000308444">
    <property type="component" value="Unassembled WGS sequence"/>
</dbReference>
<gene>
    <name evidence="2" type="ORF">FC695_28435</name>
</gene>
<reference evidence="2 3" key="1">
    <citation type="journal article" date="2019" name="Environ. Microbiol.">
        <title>An active ?-lactamase is a part of an orchestrated cell wall stress resistance network of Bacillus subtilis and related rhizosphere species.</title>
        <authorList>
            <person name="Bucher T."/>
            <person name="Keren-Paz A."/>
            <person name="Hausser J."/>
            <person name="Olender T."/>
            <person name="Cytryn E."/>
            <person name="Kolodkin-Gal I."/>
        </authorList>
    </citation>
    <scope>NUCLEOTIDE SEQUENCE [LARGE SCALE GENOMIC DNA]</scope>
    <source>
        <strain evidence="2 3">I32</strain>
    </source>
</reference>
<feature type="non-terminal residue" evidence="2">
    <location>
        <position position="109"/>
    </location>
</feature>
<proteinExistence type="predicted"/>
<dbReference type="PANTHER" id="PTHR30525">
    <property type="entry name" value="1-DEOXY-D-XYLULOSE 5-PHOSPHATE REDUCTOISOMERASE"/>
    <property type="match status" value="1"/>
</dbReference>